<keyword evidence="1" id="KW-1133">Transmembrane helix</keyword>
<feature type="transmembrane region" description="Helical" evidence="1">
    <location>
        <begin position="12"/>
        <end position="33"/>
    </location>
</feature>
<proteinExistence type="predicted"/>
<dbReference type="Proteomes" id="UP000186026">
    <property type="component" value="Unassembled WGS sequence"/>
</dbReference>
<dbReference type="InterPro" id="IPR004182">
    <property type="entry name" value="GRAM"/>
</dbReference>
<dbReference type="AlphaFoldDB" id="A0A1N7MH59"/>
<evidence type="ECO:0000259" key="2">
    <source>
        <dbReference type="Pfam" id="PF02893"/>
    </source>
</evidence>
<feature type="transmembrane region" description="Helical" evidence="1">
    <location>
        <begin position="45"/>
        <end position="64"/>
    </location>
</feature>
<feature type="domain" description="GRAM" evidence="2">
    <location>
        <begin position="88"/>
        <end position="164"/>
    </location>
</feature>
<organism evidence="3 4">
    <name type="scientific">Belliella pelovolcani</name>
    <dbReference type="NCBI Taxonomy" id="529505"/>
    <lineage>
        <taxon>Bacteria</taxon>
        <taxon>Pseudomonadati</taxon>
        <taxon>Bacteroidota</taxon>
        <taxon>Cytophagia</taxon>
        <taxon>Cytophagales</taxon>
        <taxon>Cyclobacteriaceae</taxon>
        <taxon>Belliella</taxon>
    </lineage>
</organism>
<keyword evidence="4" id="KW-1185">Reference proteome</keyword>
<dbReference type="Pfam" id="PF02893">
    <property type="entry name" value="GRAM"/>
    <property type="match status" value="1"/>
</dbReference>
<name>A0A1N7MH59_9BACT</name>
<sequence>MKNVTFDLNLKQRLVFAITSGVVYSFSLFLIDWMFGGDVKSTKELVFMGVFFGGVFGVGFPFLMERLGAPMIEKLVDSITPALEMEEEIAYVQAANLFRGIEGVGGQVFLTNKRLIFKGHKFNIQSGQKNFPYEDILRCEPRKTGGLIDNGMRLHTKSGEQHDFVINERDGFIAILNKRIEESMS</sequence>
<keyword evidence="1" id="KW-0812">Transmembrane</keyword>
<evidence type="ECO:0000256" key="1">
    <source>
        <dbReference type="SAM" id="Phobius"/>
    </source>
</evidence>
<protein>
    <submittedName>
        <fullName evidence="3">GRAM domain-containing protein</fullName>
    </submittedName>
</protein>
<dbReference type="EMBL" id="FTOP01000006">
    <property type="protein sequence ID" value="SIS85435.1"/>
    <property type="molecule type" value="Genomic_DNA"/>
</dbReference>
<evidence type="ECO:0000313" key="4">
    <source>
        <dbReference type="Proteomes" id="UP000186026"/>
    </source>
</evidence>
<reference evidence="4" key="1">
    <citation type="submission" date="2017-01" db="EMBL/GenBank/DDBJ databases">
        <authorList>
            <person name="Varghese N."/>
            <person name="Submissions S."/>
        </authorList>
    </citation>
    <scope>NUCLEOTIDE SEQUENCE [LARGE SCALE GENOMIC DNA]</scope>
    <source>
        <strain evidence="4">DSM 46698</strain>
    </source>
</reference>
<keyword evidence="1" id="KW-0472">Membrane</keyword>
<accession>A0A1N7MH59</accession>
<evidence type="ECO:0000313" key="3">
    <source>
        <dbReference type="EMBL" id="SIS85435.1"/>
    </source>
</evidence>
<gene>
    <name evidence="3" type="ORF">SAMN05421761_10683</name>
</gene>
<dbReference type="Gene3D" id="2.30.29.30">
    <property type="entry name" value="Pleckstrin-homology domain (PH domain)/Phosphotyrosine-binding domain (PTB)"/>
    <property type="match status" value="1"/>
</dbReference>
<dbReference type="STRING" id="529505.SAMN05421761_10683"/>
<dbReference type="InterPro" id="IPR011993">
    <property type="entry name" value="PH-like_dom_sf"/>
</dbReference>